<feature type="compositionally biased region" description="Low complexity" evidence="1">
    <location>
        <begin position="365"/>
        <end position="385"/>
    </location>
</feature>
<feature type="region of interest" description="Disordered" evidence="1">
    <location>
        <begin position="1"/>
        <end position="46"/>
    </location>
</feature>
<feature type="compositionally biased region" description="Basic and acidic residues" evidence="1">
    <location>
        <begin position="763"/>
        <end position="775"/>
    </location>
</feature>
<organism evidence="2 3">
    <name type="scientific">Plasmodium inui San Antonio 1</name>
    <dbReference type="NCBI Taxonomy" id="1237626"/>
    <lineage>
        <taxon>Eukaryota</taxon>
        <taxon>Sar</taxon>
        <taxon>Alveolata</taxon>
        <taxon>Apicomplexa</taxon>
        <taxon>Aconoidasida</taxon>
        <taxon>Haemosporida</taxon>
        <taxon>Plasmodiidae</taxon>
        <taxon>Plasmodium</taxon>
        <taxon>Plasmodium (Plasmodium)</taxon>
    </lineage>
</organism>
<reference evidence="2 3" key="1">
    <citation type="submission" date="2013-02" db="EMBL/GenBank/DDBJ databases">
        <title>The Genome Sequence of Plasmodium inui San Antonio 1.</title>
        <authorList>
            <consortium name="The Broad Institute Genome Sequencing Platform"/>
            <consortium name="The Broad Institute Genome Sequencing Center for Infectious Disease"/>
            <person name="Neafsey D."/>
            <person name="Cheeseman I."/>
            <person name="Volkman S."/>
            <person name="Adams J."/>
            <person name="Walker B."/>
            <person name="Young S.K."/>
            <person name="Zeng Q."/>
            <person name="Gargeya S."/>
            <person name="Fitzgerald M."/>
            <person name="Haas B."/>
            <person name="Abouelleil A."/>
            <person name="Alvarado L."/>
            <person name="Arachchi H.M."/>
            <person name="Berlin A.M."/>
            <person name="Chapman S.B."/>
            <person name="Dewar J."/>
            <person name="Goldberg J."/>
            <person name="Griggs A."/>
            <person name="Gujja S."/>
            <person name="Hansen M."/>
            <person name="Howarth C."/>
            <person name="Imamovic A."/>
            <person name="Larimer J."/>
            <person name="McCowan C."/>
            <person name="Murphy C."/>
            <person name="Neiman D."/>
            <person name="Pearson M."/>
            <person name="Priest M."/>
            <person name="Roberts A."/>
            <person name="Saif S."/>
            <person name="Shea T."/>
            <person name="Sisk P."/>
            <person name="Sykes S."/>
            <person name="Wortman J."/>
            <person name="Nusbaum C."/>
            <person name="Birren B."/>
        </authorList>
    </citation>
    <scope>NUCLEOTIDE SEQUENCE [LARGE SCALE GENOMIC DNA]</scope>
    <source>
        <strain evidence="2 3">San Antonio 1</strain>
    </source>
</reference>
<dbReference type="EMBL" id="KI965478">
    <property type="protein sequence ID" value="EUD65546.1"/>
    <property type="molecule type" value="Genomic_DNA"/>
</dbReference>
<accession>W7AJP4</accession>
<evidence type="ECO:0000313" key="2">
    <source>
        <dbReference type="EMBL" id="EUD65546.1"/>
    </source>
</evidence>
<feature type="region of interest" description="Disordered" evidence="1">
    <location>
        <begin position="608"/>
        <end position="775"/>
    </location>
</feature>
<dbReference type="Proteomes" id="UP000030640">
    <property type="component" value="Unassembled WGS sequence"/>
</dbReference>
<protein>
    <submittedName>
        <fullName evidence="2">Uncharacterized protein</fullName>
    </submittedName>
</protein>
<feature type="compositionally biased region" description="Basic and acidic residues" evidence="1">
    <location>
        <begin position="656"/>
        <end position="685"/>
    </location>
</feature>
<feature type="compositionally biased region" description="Low complexity" evidence="1">
    <location>
        <begin position="210"/>
        <end position="219"/>
    </location>
</feature>
<dbReference type="GeneID" id="20039326"/>
<feature type="compositionally biased region" description="Basic and acidic residues" evidence="1">
    <location>
        <begin position="727"/>
        <end position="751"/>
    </location>
</feature>
<proteinExistence type="predicted"/>
<dbReference type="OrthoDB" id="392930at2759"/>
<dbReference type="AlphaFoldDB" id="W7AJP4"/>
<evidence type="ECO:0000256" key="1">
    <source>
        <dbReference type="SAM" id="MobiDB-lite"/>
    </source>
</evidence>
<dbReference type="VEuPathDB" id="PlasmoDB:C922_04052"/>
<feature type="compositionally biased region" description="Basic residues" evidence="1">
    <location>
        <begin position="853"/>
        <end position="864"/>
    </location>
</feature>
<feature type="region of interest" description="Disordered" evidence="1">
    <location>
        <begin position="182"/>
        <end position="219"/>
    </location>
</feature>
<feature type="compositionally biased region" description="Basic and acidic residues" evidence="1">
    <location>
        <begin position="696"/>
        <end position="720"/>
    </location>
</feature>
<sequence length="864" mass="97363">MAQRPGEGAPVHPNEQSAASSPEHAAICPDGQLNQSATKKDTHKKRRDQAFKDFIYQNIFNKDRFTNIFKKKIGHSIRGERNQEDDHSGRNQEDASADQQPPSEDEEYMLFLSYIYNDVASFIELNKNEHLKNSDYADLEDLILEICGTVCRDAFRNIKSIFKSSEGGAPSQESLFKHANHADHANGNDVNGYRIDRCKPDSHGDKGKSEPFQSSSPSVSDSSFFFIPPMESLVTHIHKLTSKKDDVNANNVFHSSSDVNEFLKNNNFDKHPIYGSLQSRGDKPREEAKATHQGEDENLPFQFELPAKRGETPPSLGQIPASTHKAVLQNSHSHSHLDSHPSGYITLEAERSHAHTGAKKQTSWRGSGNNGDNNSCSNSGINSRSNRLRSEVDTYPPTHSQQERLLLEDATEEITRNEKKHDEEGVQHGHSHGHANSTTVEHTQMAAHFDVSSNNARATIFLDAHNFNENETIWDQQKIPVEFTPSLLNDTTRSDWRGAIYSPFSAPKYANNPHSNDGRPNGAVQGNFPPNSSENDDYIDDDVVSVEGKTMGDTLLRGKKFMNGSCQGCEEAHRGIHHYSGVNCSRRMSRSNSDDGVFDDCLDDYVKPARGHKGNQDTDTNDDDSKPNAKSEERDVTDEMEGMASEGGDANGAHTPKQDNPQDSHTTTHADEQTSNSIRREEHIHPCGGQNSDQLEADKEGITTEGKRDSPKEKHTKEQSPKGQPLKGEEPNEHPQRIIQLDQKEYLEKQQKMVKNKTYTNPDSRREFTKNENPHDDYYHFKYLNSCENISNPYQYTKVEKKANIQVTPSPFPQFLRDIQIYNTSQKKIRLKKTNIALRRDDADVGIPEKTTNKKKKQTRKRTK</sequence>
<feature type="region of interest" description="Disordered" evidence="1">
    <location>
        <begin position="76"/>
        <end position="103"/>
    </location>
</feature>
<feature type="region of interest" description="Disordered" evidence="1">
    <location>
        <begin position="507"/>
        <end position="539"/>
    </location>
</feature>
<gene>
    <name evidence="2" type="ORF">C922_04052</name>
</gene>
<evidence type="ECO:0000313" key="3">
    <source>
        <dbReference type="Proteomes" id="UP000030640"/>
    </source>
</evidence>
<feature type="compositionally biased region" description="Basic and acidic residues" evidence="1">
    <location>
        <begin position="280"/>
        <end position="295"/>
    </location>
</feature>
<feature type="region of interest" description="Disordered" evidence="1">
    <location>
        <begin position="841"/>
        <end position="864"/>
    </location>
</feature>
<dbReference type="RefSeq" id="XP_008817859.1">
    <property type="nucleotide sequence ID" value="XM_008819637.1"/>
</dbReference>
<feature type="compositionally biased region" description="Basic and acidic residues" evidence="1">
    <location>
        <begin position="77"/>
        <end position="93"/>
    </location>
</feature>
<feature type="region of interest" description="Disordered" evidence="1">
    <location>
        <begin position="272"/>
        <end position="300"/>
    </location>
</feature>
<feature type="compositionally biased region" description="Basic and acidic residues" evidence="1">
    <location>
        <begin position="194"/>
        <end position="209"/>
    </location>
</feature>
<feature type="compositionally biased region" description="Basic and acidic residues" evidence="1">
    <location>
        <begin position="623"/>
        <end position="634"/>
    </location>
</feature>
<keyword evidence="3" id="KW-1185">Reference proteome</keyword>
<feature type="region of interest" description="Disordered" evidence="1">
    <location>
        <begin position="351"/>
        <end position="406"/>
    </location>
</feature>
<name>W7AJP4_9APIC</name>